<keyword evidence="2" id="KW-0902">Two-component regulatory system</keyword>
<dbReference type="InterPro" id="IPR001789">
    <property type="entry name" value="Sig_transdc_resp-reg_receiver"/>
</dbReference>
<accession>A0A3B0X6Z8</accession>
<dbReference type="Pfam" id="PF00072">
    <property type="entry name" value="Response_reg"/>
    <property type="match status" value="1"/>
</dbReference>
<protein>
    <recommendedName>
        <fullName evidence="3">Response regulatory domain-containing protein</fullName>
    </recommendedName>
</protein>
<dbReference type="PANTHER" id="PTHR44591:SF14">
    <property type="entry name" value="PROTEIN PILG"/>
    <property type="match status" value="1"/>
</dbReference>
<gene>
    <name evidence="4" type="ORF">MNBD_GAMMA06-1910</name>
</gene>
<keyword evidence="1" id="KW-0597">Phosphoprotein</keyword>
<feature type="domain" description="Response regulatory" evidence="3">
    <location>
        <begin position="5"/>
        <end position="121"/>
    </location>
</feature>
<dbReference type="SMART" id="SM00448">
    <property type="entry name" value="REC"/>
    <property type="match status" value="1"/>
</dbReference>
<sequence>MTPKRALIVDDSKSARFALMRMLKELNLEVDTAESALDALKYLEQHQPNIIFMDHIMPGMDGFEAIKKIKENPQTALIPIMMYTSKGGDVYMSQARALGAVGIIRKTIAPVELKESLLELRLIDDIPIKSSITIDKPATPKKKEDPLAQEITIIKKNALDLYVQDLHKLMDDQTIELHRSMWLGIESVSNEIFNRLNSDLDKKIENVQHTLQENAIEQTNIYKSRSFWSMAGLSLLLLISFSYNIAQYFTDKPSIAAKPNSDTSSQPEDDTNWQQYISAQQSSDTQVQNLASNNQSALTTDKFAQTIFKKWVINNDVIEYAFDEIALNDRRLPFIEELVNKAQQANYRGRIILQTHVGEFCLNSDLSGNYTLADEDTSIYNCDFIGNYAQPTDEPIRHQSLSFVNYFSDAEKLSRQGIFLEVQNLSRKISLAKYPKRTSQTNAGTWNQAARFNNRITVKLIPETQSTK</sequence>
<name>A0A3B0X6Z8_9ZZZZ</name>
<evidence type="ECO:0000256" key="1">
    <source>
        <dbReference type="ARBA" id="ARBA00022553"/>
    </source>
</evidence>
<organism evidence="4">
    <name type="scientific">hydrothermal vent metagenome</name>
    <dbReference type="NCBI Taxonomy" id="652676"/>
    <lineage>
        <taxon>unclassified sequences</taxon>
        <taxon>metagenomes</taxon>
        <taxon>ecological metagenomes</taxon>
    </lineage>
</organism>
<dbReference type="CDD" id="cd00156">
    <property type="entry name" value="REC"/>
    <property type="match status" value="1"/>
</dbReference>
<reference evidence="4" key="1">
    <citation type="submission" date="2018-06" db="EMBL/GenBank/DDBJ databases">
        <authorList>
            <person name="Zhirakovskaya E."/>
        </authorList>
    </citation>
    <scope>NUCLEOTIDE SEQUENCE</scope>
</reference>
<evidence type="ECO:0000313" key="4">
    <source>
        <dbReference type="EMBL" id="VAW51694.1"/>
    </source>
</evidence>
<dbReference type="InterPro" id="IPR011006">
    <property type="entry name" value="CheY-like_superfamily"/>
</dbReference>
<proteinExistence type="predicted"/>
<dbReference type="Gene3D" id="3.40.50.2300">
    <property type="match status" value="1"/>
</dbReference>
<dbReference type="PROSITE" id="PS50110">
    <property type="entry name" value="RESPONSE_REGULATORY"/>
    <property type="match status" value="1"/>
</dbReference>
<dbReference type="PANTHER" id="PTHR44591">
    <property type="entry name" value="STRESS RESPONSE REGULATOR PROTEIN 1"/>
    <property type="match status" value="1"/>
</dbReference>
<evidence type="ECO:0000259" key="3">
    <source>
        <dbReference type="PROSITE" id="PS50110"/>
    </source>
</evidence>
<dbReference type="AlphaFoldDB" id="A0A3B0X6Z8"/>
<dbReference type="InterPro" id="IPR050595">
    <property type="entry name" value="Bact_response_regulator"/>
</dbReference>
<dbReference type="GO" id="GO:0000160">
    <property type="term" value="P:phosphorelay signal transduction system"/>
    <property type="evidence" value="ECO:0007669"/>
    <property type="project" value="UniProtKB-KW"/>
</dbReference>
<evidence type="ECO:0000256" key="2">
    <source>
        <dbReference type="ARBA" id="ARBA00023012"/>
    </source>
</evidence>
<dbReference type="SUPFAM" id="SSF52172">
    <property type="entry name" value="CheY-like"/>
    <property type="match status" value="1"/>
</dbReference>
<dbReference type="EMBL" id="UOFD01000034">
    <property type="protein sequence ID" value="VAW51694.1"/>
    <property type="molecule type" value="Genomic_DNA"/>
</dbReference>